<comment type="caution">
    <text evidence="9">The sequence shown here is derived from an EMBL/GenBank/DDBJ whole genome shotgun (WGS) entry which is preliminary data.</text>
</comment>
<dbReference type="GO" id="GO:0006281">
    <property type="term" value="P:DNA repair"/>
    <property type="evidence" value="ECO:0007669"/>
    <property type="project" value="UniProtKB-KW"/>
</dbReference>
<dbReference type="GO" id="GO:0006260">
    <property type="term" value="P:DNA replication"/>
    <property type="evidence" value="ECO:0007669"/>
    <property type="project" value="UniProtKB-KW"/>
</dbReference>
<sequence length="281" mass="31034">MGLRQAGAVCTALLIAVIQGGAAVLAAAPDLLLATSYASGVQVSEYWVSEKYDGVRAYWNGQQLLSRQGNVYVAPAWFTEDFPPTPLDGELWLGRQRFQALVSVVRQQQPHDGWRQVTYQVFDLPTASGAFDLRLPRLQQTVSDAGVPWLRAVPQFRVADEAQLLDLLAEYVAQGAEGLMLHRGAAEYRAGRSEDLIKLKPSQDAEAVVIEHLPGKGKYTGMLGAVVVEMPTGQRFRIGSGFSDQQRRQPPPTGSVITYQYNGFTQRGIPRFARFLRVRDD</sequence>
<dbReference type="Gene3D" id="2.40.50.140">
    <property type="entry name" value="Nucleic acid-binding proteins"/>
    <property type="match status" value="1"/>
</dbReference>
<keyword evidence="4" id="KW-0227">DNA damage</keyword>
<protein>
    <submittedName>
        <fullName evidence="9">DNA ligase</fullName>
    </submittedName>
</protein>
<dbReference type="InterPro" id="IPR029319">
    <property type="entry name" value="DNA_ligase_OB"/>
</dbReference>
<dbReference type="NCBIfam" id="NF006592">
    <property type="entry name" value="PRK09125.1"/>
    <property type="match status" value="1"/>
</dbReference>
<dbReference type="Proteomes" id="UP000787472">
    <property type="component" value="Unassembled WGS sequence"/>
</dbReference>
<evidence type="ECO:0000256" key="5">
    <source>
        <dbReference type="ARBA" id="ARBA00023204"/>
    </source>
</evidence>
<evidence type="ECO:0000256" key="4">
    <source>
        <dbReference type="ARBA" id="ARBA00022763"/>
    </source>
</evidence>
<dbReference type="CDD" id="cd07896">
    <property type="entry name" value="Adenylation_kDNA_ligase_like"/>
    <property type="match status" value="1"/>
</dbReference>
<evidence type="ECO:0000256" key="2">
    <source>
        <dbReference type="ARBA" id="ARBA00022598"/>
    </source>
</evidence>
<gene>
    <name evidence="9" type="ORF">G8770_21970</name>
</gene>
<dbReference type="Pfam" id="PF01068">
    <property type="entry name" value="DNA_ligase_A_M"/>
    <property type="match status" value="1"/>
</dbReference>
<evidence type="ECO:0000259" key="8">
    <source>
        <dbReference type="Pfam" id="PF14743"/>
    </source>
</evidence>
<name>A0A9E5MPU5_9GAMM</name>
<dbReference type="PANTHER" id="PTHR47810:SF1">
    <property type="entry name" value="DNA LIGASE B"/>
    <property type="match status" value="1"/>
</dbReference>
<evidence type="ECO:0000256" key="1">
    <source>
        <dbReference type="ARBA" id="ARBA00001968"/>
    </source>
</evidence>
<dbReference type="GO" id="GO:0005524">
    <property type="term" value="F:ATP binding"/>
    <property type="evidence" value="ECO:0007669"/>
    <property type="project" value="InterPro"/>
</dbReference>
<keyword evidence="3" id="KW-0235">DNA replication</keyword>
<dbReference type="SUPFAM" id="SSF50249">
    <property type="entry name" value="Nucleic acid-binding proteins"/>
    <property type="match status" value="1"/>
</dbReference>
<dbReference type="InterPro" id="IPR050326">
    <property type="entry name" value="NAD_dep_DNA_ligaseB"/>
</dbReference>
<accession>A0A9E5MPU5</accession>
<dbReference type="InterPro" id="IPR012340">
    <property type="entry name" value="NA-bd_OB-fold"/>
</dbReference>
<feature type="domain" description="ATP-dependent DNA ligase family profile" evidence="7">
    <location>
        <begin position="45"/>
        <end position="200"/>
    </location>
</feature>
<dbReference type="EMBL" id="JAAONZ010000026">
    <property type="protein sequence ID" value="NHO68226.1"/>
    <property type="molecule type" value="Genomic_DNA"/>
</dbReference>
<dbReference type="SUPFAM" id="SSF56091">
    <property type="entry name" value="DNA ligase/mRNA capping enzyme, catalytic domain"/>
    <property type="match status" value="1"/>
</dbReference>
<dbReference type="AlphaFoldDB" id="A0A9E5MPU5"/>
<dbReference type="CDD" id="cd08041">
    <property type="entry name" value="OBF_kDNA_ligase_like"/>
    <property type="match status" value="1"/>
</dbReference>
<evidence type="ECO:0000313" key="10">
    <source>
        <dbReference type="Proteomes" id="UP000787472"/>
    </source>
</evidence>
<dbReference type="GO" id="GO:0006310">
    <property type="term" value="P:DNA recombination"/>
    <property type="evidence" value="ECO:0007669"/>
    <property type="project" value="InterPro"/>
</dbReference>
<dbReference type="RefSeq" id="WP_167192018.1">
    <property type="nucleotide sequence ID" value="NZ_JAAONZ010000026.1"/>
</dbReference>
<evidence type="ECO:0000313" key="9">
    <source>
        <dbReference type="EMBL" id="NHO68226.1"/>
    </source>
</evidence>
<evidence type="ECO:0000259" key="7">
    <source>
        <dbReference type="Pfam" id="PF01068"/>
    </source>
</evidence>
<dbReference type="Gene3D" id="3.30.470.30">
    <property type="entry name" value="DNA ligase/mRNA capping enzyme"/>
    <property type="match status" value="1"/>
</dbReference>
<dbReference type="GO" id="GO:0003910">
    <property type="term" value="F:DNA ligase (ATP) activity"/>
    <property type="evidence" value="ECO:0007669"/>
    <property type="project" value="UniProtKB-EC"/>
</dbReference>
<proteinExistence type="predicted"/>
<keyword evidence="2 9" id="KW-0436">Ligase</keyword>
<keyword evidence="10" id="KW-1185">Reference proteome</keyword>
<organism evidence="9 10">
    <name type="scientific">Pseudomaricurvus hydrocarbonicus</name>
    <dbReference type="NCBI Taxonomy" id="1470433"/>
    <lineage>
        <taxon>Bacteria</taxon>
        <taxon>Pseudomonadati</taxon>
        <taxon>Pseudomonadota</taxon>
        <taxon>Gammaproteobacteria</taxon>
        <taxon>Cellvibrionales</taxon>
        <taxon>Cellvibrionaceae</taxon>
        <taxon>Pseudomaricurvus</taxon>
    </lineage>
</organism>
<evidence type="ECO:0000256" key="6">
    <source>
        <dbReference type="ARBA" id="ARBA00034003"/>
    </source>
</evidence>
<dbReference type="PANTHER" id="PTHR47810">
    <property type="entry name" value="DNA LIGASE"/>
    <property type="match status" value="1"/>
</dbReference>
<comment type="cofactor">
    <cofactor evidence="1">
        <name>a divalent metal cation</name>
        <dbReference type="ChEBI" id="CHEBI:60240"/>
    </cofactor>
</comment>
<dbReference type="Gene3D" id="3.30.1490.70">
    <property type="match status" value="1"/>
</dbReference>
<evidence type="ECO:0000256" key="3">
    <source>
        <dbReference type="ARBA" id="ARBA00022705"/>
    </source>
</evidence>
<feature type="domain" description="DNA ligase OB-like" evidence="8">
    <location>
        <begin position="214"/>
        <end position="279"/>
    </location>
</feature>
<comment type="catalytic activity">
    <reaction evidence="6">
        <text>ATP + (deoxyribonucleotide)n-3'-hydroxyl + 5'-phospho-(deoxyribonucleotide)m = (deoxyribonucleotide)n+m + AMP + diphosphate.</text>
        <dbReference type="EC" id="6.5.1.1"/>
    </reaction>
</comment>
<dbReference type="Pfam" id="PF14743">
    <property type="entry name" value="DNA_ligase_OB_2"/>
    <property type="match status" value="1"/>
</dbReference>
<reference evidence="9" key="1">
    <citation type="submission" date="2020-03" db="EMBL/GenBank/DDBJ databases">
        <authorList>
            <person name="Guo F."/>
        </authorList>
    </citation>
    <scope>NUCLEOTIDE SEQUENCE</scope>
    <source>
        <strain evidence="9">JCM 30134</strain>
    </source>
</reference>
<dbReference type="InterPro" id="IPR012310">
    <property type="entry name" value="DNA_ligase_ATP-dep_cent"/>
</dbReference>
<keyword evidence="5" id="KW-0234">DNA repair</keyword>